<dbReference type="EC" id="2.7.7.49" evidence="1"/>
<dbReference type="InterPro" id="IPR041588">
    <property type="entry name" value="Integrase_H2C2"/>
</dbReference>
<dbReference type="PROSITE" id="PS50994">
    <property type="entry name" value="INTEGRASE"/>
    <property type="match status" value="1"/>
</dbReference>
<keyword evidence="3" id="KW-1185">Reference proteome</keyword>
<dbReference type="Gene3D" id="3.30.420.10">
    <property type="entry name" value="Ribonuclease H-like superfamily/Ribonuclease H"/>
    <property type="match status" value="1"/>
</dbReference>
<dbReference type="InterPro" id="IPR050951">
    <property type="entry name" value="Retrovirus_Pol_polyprotein"/>
</dbReference>
<feature type="domain" description="Integrase catalytic" evidence="2">
    <location>
        <begin position="64"/>
        <end position="146"/>
    </location>
</feature>
<sequence length="146" mass="16420">MQTIDEQSHEGHPGIIGAKIKLGEMYWWPSIATDIEEMIHHCQGCQDSAKSNPLSMIPTDLLLLLKAPWEKIAMDVTRPFATPPYQNQFAIMVIDYLSGFPEVPLCPNHTAKRTIDFLTELFACYGNHAVLVSDNGPEDAFIEFRS</sequence>
<evidence type="ECO:0000256" key="1">
    <source>
        <dbReference type="ARBA" id="ARBA00012493"/>
    </source>
</evidence>
<dbReference type="Proteomes" id="UP000887565">
    <property type="component" value="Unplaced"/>
</dbReference>
<dbReference type="GO" id="GO:0003964">
    <property type="term" value="F:RNA-directed DNA polymerase activity"/>
    <property type="evidence" value="ECO:0007669"/>
    <property type="project" value="UniProtKB-EC"/>
</dbReference>
<dbReference type="GO" id="GO:0003676">
    <property type="term" value="F:nucleic acid binding"/>
    <property type="evidence" value="ECO:0007669"/>
    <property type="project" value="InterPro"/>
</dbReference>
<evidence type="ECO:0000313" key="3">
    <source>
        <dbReference type="Proteomes" id="UP000887565"/>
    </source>
</evidence>
<dbReference type="InterPro" id="IPR012337">
    <property type="entry name" value="RNaseH-like_sf"/>
</dbReference>
<dbReference type="OMA" id="MIARSHM"/>
<dbReference type="WBParaSite" id="nRc.2.0.1.t38242-RA">
    <property type="protein sequence ID" value="nRc.2.0.1.t38242-RA"/>
    <property type="gene ID" value="nRc.2.0.1.g38242"/>
</dbReference>
<dbReference type="PANTHER" id="PTHR37984:SF5">
    <property type="entry name" value="PROTEIN NYNRIN-LIKE"/>
    <property type="match status" value="1"/>
</dbReference>
<dbReference type="PANTHER" id="PTHR37984">
    <property type="entry name" value="PROTEIN CBG26694"/>
    <property type="match status" value="1"/>
</dbReference>
<dbReference type="AlphaFoldDB" id="A0A915KHM7"/>
<reference evidence="4" key="1">
    <citation type="submission" date="2022-11" db="UniProtKB">
        <authorList>
            <consortium name="WormBaseParasite"/>
        </authorList>
    </citation>
    <scope>IDENTIFICATION</scope>
</reference>
<evidence type="ECO:0000313" key="4">
    <source>
        <dbReference type="WBParaSite" id="nRc.2.0.1.t38242-RA"/>
    </source>
</evidence>
<name>A0A915KHM7_ROMCU</name>
<protein>
    <recommendedName>
        <fullName evidence="1">RNA-directed DNA polymerase</fullName>
        <ecNumber evidence="1">2.7.7.49</ecNumber>
    </recommendedName>
</protein>
<dbReference type="SUPFAM" id="SSF53098">
    <property type="entry name" value="Ribonuclease H-like"/>
    <property type="match status" value="1"/>
</dbReference>
<dbReference type="Gene3D" id="1.10.340.70">
    <property type="match status" value="1"/>
</dbReference>
<evidence type="ECO:0000259" key="2">
    <source>
        <dbReference type="PROSITE" id="PS50994"/>
    </source>
</evidence>
<organism evidence="3 4">
    <name type="scientific">Romanomermis culicivorax</name>
    <name type="common">Nematode worm</name>
    <dbReference type="NCBI Taxonomy" id="13658"/>
    <lineage>
        <taxon>Eukaryota</taxon>
        <taxon>Metazoa</taxon>
        <taxon>Ecdysozoa</taxon>
        <taxon>Nematoda</taxon>
        <taxon>Enoplea</taxon>
        <taxon>Dorylaimia</taxon>
        <taxon>Mermithida</taxon>
        <taxon>Mermithoidea</taxon>
        <taxon>Mermithidae</taxon>
        <taxon>Romanomermis</taxon>
    </lineage>
</organism>
<dbReference type="InterPro" id="IPR001584">
    <property type="entry name" value="Integrase_cat-core"/>
</dbReference>
<dbReference type="GO" id="GO:0015074">
    <property type="term" value="P:DNA integration"/>
    <property type="evidence" value="ECO:0007669"/>
    <property type="project" value="InterPro"/>
</dbReference>
<dbReference type="Pfam" id="PF17921">
    <property type="entry name" value="Integrase_H2C2"/>
    <property type="match status" value="1"/>
</dbReference>
<dbReference type="InterPro" id="IPR036397">
    <property type="entry name" value="RNaseH_sf"/>
</dbReference>
<accession>A0A915KHM7</accession>
<proteinExistence type="predicted"/>